<sequence length="313" mass="33980">MRRWTGDEGAGSRAGDGGELRACTRAFVGELIRLEDELTRRGEPLTAAVADALAAQADNPRVQADRVQRRLSALLDSYAHSLRETGSGLYFAEADYALCALADELLLHRVAWRGADLWREYLLERARFGTEAAGDRVFERIDALRAQPDPASSELAGVYLTVLALGFQGRYRHGDPPDTSRPDTPPPDTSPADAFVSDRSGIDTAGRGSAEDAVRTDPIVERRRQLFQIACLNDPGLGEADAPLVRQAPPLEAGVPGRLPGLRRWTAVLAAVIVAYLLIGQGIWSVTTQPVEAELAEWWRFVDDGARAAGANR</sequence>
<keyword evidence="4" id="KW-1185">Reference proteome</keyword>
<evidence type="ECO:0000313" key="4">
    <source>
        <dbReference type="Proteomes" id="UP001296873"/>
    </source>
</evidence>
<dbReference type="EMBL" id="NRRL01000004">
    <property type="protein sequence ID" value="MBK1667142.1"/>
    <property type="molecule type" value="Genomic_DNA"/>
</dbReference>
<organism evidence="3 4">
    <name type="scientific">Rhodovibrio sodomensis</name>
    <dbReference type="NCBI Taxonomy" id="1088"/>
    <lineage>
        <taxon>Bacteria</taxon>
        <taxon>Pseudomonadati</taxon>
        <taxon>Pseudomonadota</taxon>
        <taxon>Alphaproteobacteria</taxon>
        <taxon>Rhodospirillales</taxon>
        <taxon>Rhodovibrionaceae</taxon>
        <taxon>Rhodovibrio</taxon>
    </lineage>
</organism>
<protein>
    <recommendedName>
        <fullName evidence="2">Type IV / VI secretion system DotU domain-containing protein</fullName>
    </recommendedName>
</protein>
<reference evidence="3 4" key="1">
    <citation type="journal article" date="2020" name="Microorganisms">
        <title>Osmotic Adaptation and Compatible Solute Biosynthesis of Phototrophic Bacteria as Revealed from Genome Analyses.</title>
        <authorList>
            <person name="Imhoff J.F."/>
            <person name="Rahn T."/>
            <person name="Kunzel S."/>
            <person name="Keller A."/>
            <person name="Neulinger S.C."/>
        </authorList>
    </citation>
    <scope>NUCLEOTIDE SEQUENCE [LARGE SCALE GENOMIC DNA]</scope>
    <source>
        <strain evidence="3 4">DSM 9895</strain>
    </source>
</reference>
<dbReference type="Gene3D" id="1.25.40.590">
    <property type="entry name" value="Type IV / VI secretion system, DotU"/>
    <property type="match status" value="1"/>
</dbReference>
<evidence type="ECO:0000313" key="3">
    <source>
        <dbReference type="EMBL" id="MBK1667142.1"/>
    </source>
</evidence>
<feature type="region of interest" description="Disordered" evidence="1">
    <location>
        <begin position="171"/>
        <end position="215"/>
    </location>
</feature>
<dbReference type="PANTHER" id="PTHR38033:SF1">
    <property type="entry name" value="DOTU FAMILY TYPE IV_VI SECRETION SYSTEM PROTEIN"/>
    <property type="match status" value="1"/>
</dbReference>
<dbReference type="InterPro" id="IPR017732">
    <property type="entry name" value="T4/T6SS_DotU"/>
</dbReference>
<name>A0ABS1DAK0_9PROT</name>
<feature type="domain" description="Type IV / VI secretion system DotU" evidence="2">
    <location>
        <begin position="44"/>
        <end position="174"/>
    </location>
</feature>
<gene>
    <name evidence="3" type="ORF">CKO28_03665</name>
</gene>
<evidence type="ECO:0000256" key="1">
    <source>
        <dbReference type="SAM" id="MobiDB-lite"/>
    </source>
</evidence>
<dbReference type="Proteomes" id="UP001296873">
    <property type="component" value="Unassembled WGS sequence"/>
</dbReference>
<comment type="caution">
    <text evidence="3">The sequence shown here is derived from an EMBL/GenBank/DDBJ whole genome shotgun (WGS) entry which is preliminary data.</text>
</comment>
<dbReference type="PANTHER" id="PTHR38033">
    <property type="entry name" value="MEMBRANE PROTEIN-RELATED"/>
    <property type="match status" value="1"/>
</dbReference>
<proteinExistence type="predicted"/>
<evidence type="ECO:0000259" key="2">
    <source>
        <dbReference type="Pfam" id="PF09850"/>
    </source>
</evidence>
<feature type="compositionally biased region" description="Basic and acidic residues" evidence="1">
    <location>
        <begin position="172"/>
        <end position="181"/>
    </location>
</feature>
<dbReference type="Pfam" id="PF09850">
    <property type="entry name" value="DotU"/>
    <property type="match status" value="1"/>
</dbReference>
<dbReference type="InterPro" id="IPR038522">
    <property type="entry name" value="T4/T6SS_DotU_sf"/>
</dbReference>
<accession>A0ABS1DAK0</accession>
<dbReference type="RefSeq" id="WP_200339204.1">
    <property type="nucleotide sequence ID" value="NZ_NRRL01000004.1"/>
</dbReference>